<protein>
    <submittedName>
        <fullName evidence="1">Uncharacterized protein</fullName>
    </submittedName>
</protein>
<organism evidence="1">
    <name type="scientific">uncultured Caudovirales phage</name>
    <dbReference type="NCBI Taxonomy" id="2100421"/>
    <lineage>
        <taxon>Viruses</taxon>
        <taxon>Duplodnaviria</taxon>
        <taxon>Heunggongvirae</taxon>
        <taxon>Uroviricota</taxon>
        <taxon>Caudoviricetes</taxon>
        <taxon>Peduoviridae</taxon>
        <taxon>Maltschvirus</taxon>
        <taxon>Maltschvirus maltsch</taxon>
    </lineage>
</organism>
<gene>
    <name evidence="1" type="ORF">UFOVP273_116</name>
</gene>
<reference evidence="1" key="1">
    <citation type="submission" date="2020-04" db="EMBL/GenBank/DDBJ databases">
        <authorList>
            <person name="Chiriac C."/>
            <person name="Salcher M."/>
            <person name="Ghai R."/>
            <person name="Kavagutti S V."/>
        </authorList>
    </citation>
    <scope>NUCLEOTIDE SEQUENCE</scope>
</reference>
<dbReference type="EMBL" id="LR796284">
    <property type="protein sequence ID" value="CAB4134497.1"/>
    <property type="molecule type" value="Genomic_DNA"/>
</dbReference>
<sequence length="63" mass="7389">MSTSFYTTPEVTAWSRDFTYQEYLALRLQIGDQSRPLSKRGYAALRALLEDEHTLIYQEELKS</sequence>
<accession>A0A6J5LN78</accession>
<proteinExistence type="predicted"/>
<name>A0A6J5LN78_9CAUD</name>
<evidence type="ECO:0000313" key="1">
    <source>
        <dbReference type="EMBL" id="CAB4134497.1"/>
    </source>
</evidence>